<comment type="caution">
    <text evidence="1">The sequence shown here is derived from an EMBL/GenBank/DDBJ whole genome shotgun (WGS) entry which is preliminary data.</text>
</comment>
<dbReference type="AlphaFoldDB" id="A0A7Y9QVR7"/>
<sequence length="107" mass="11561">MTTESDNPCLACGACCAAFRVSFYWGEAEERGLPERLTEPVQRWFACMAGTNQARPRCVALQGEVGGPVACTAYAQRPTPCREVEAGDDKCGQARVIHGLAPLTQVR</sequence>
<organism evidence="1 2">
    <name type="scientific">Sphaerotilus montanus</name>
    <dbReference type="NCBI Taxonomy" id="522889"/>
    <lineage>
        <taxon>Bacteria</taxon>
        <taxon>Pseudomonadati</taxon>
        <taxon>Pseudomonadota</taxon>
        <taxon>Betaproteobacteria</taxon>
        <taxon>Burkholderiales</taxon>
        <taxon>Sphaerotilaceae</taxon>
        <taxon>Sphaerotilus</taxon>
    </lineage>
</organism>
<protein>
    <recommendedName>
        <fullName evidence="3">YkgJ family cysteine cluster protein</fullName>
    </recommendedName>
</protein>
<proteinExistence type="predicted"/>
<name>A0A7Y9QVR7_9BURK</name>
<evidence type="ECO:0000313" key="2">
    <source>
        <dbReference type="Proteomes" id="UP000518288"/>
    </source>
</evidence>
<dbReference type="Pfam" id="PF03692">
    <property type="entry name" value="CxxCxxCC"/>
    <property type="match status" value="1"/>
</dbReference>
<gene>
    <name evidence="1" type="ORF">BDD16_001318</name>
</gene>
<dbReference type="InterPro" id="IPR005358">
    <property type="entry name" value="Puta_zinc/iron-chelating_dom"/>
</dbReference>
<dbReference type="Proteomes" id="UP000518288">
    <property type="component" value="Unassembled WGS sequence"/>
</dbReference>
<evidence type="ECO:0008006" key="3">
    <source>
        <dbReference type="Google" id="ProtNLM"/>
    </source>
</evidence>
<reference evidence="1 2" key="1">
    <citation type="submission" date="2020-07" db="EMBL/GenBank/DDBJ databases">
        <title>Genomic Encyclopedia of Archaeal and Bacterial Type Strains, Phase II (KMG-II): from individual species to whole genera.</title>
        <authorList>
            <person name="Goeker M."/>
        </authorList>
    </citation>
    <scope>NUCLEOTIDE SEQUENCE [LARGE SCALE GENOMIC DNA]</scope>
    <source>
        <strain evidence="1 2">DSM 21226</strain>
    </source>
</reference>
<evidence type="ECO:0000313" key="1">
    <source>
        <dbReference type="EMBL" id="NYG32332.1"/>
    </source>
</evidence>
<dbReference type="RefSeq" id="WP_179633235.1">
    <property type="nucleotide sequence ID" value="NZ_JACCFH010000001.1"/>
</dbReference>
<keyword evidence="2" id="KW-1185">Reference proteome</keyword>
<dbReference type="EMBL" id="JACCFH010000001">
    <property type="protein sequence ID" value="NYG32332.1"/>
    <property type="molecule type" value="Genomic_DNA"/>
</dbReference>
<accession>A0A7Y9QVR7</accession>